<dbReference type="InterPro" id="IPR021109">
    <property type="entry name" value="Peptidase_aspartic_dom_sf"/>
</dbReference>
<dbReference type="PROSITE" id="PS51767">
    <property type="entry name" value="PEPTIDASE_A1"/>
    <property type="match status" value="1"/>
</dbReference>
<evidence type="ECO:0000256" key="1">
    <source>
        <dbReference type="ARBA" id="ARBA00007447"/>
    </source>
</evidence>
<evidence type="ECO:0000259" key="6">
    <source>
        <dbReference type="PROSITE" id="PS51767"/>
    </source>
</evidence>
<name>A0AAD7J911_9AGAR</name>
<feature type="active site" evidence="3">
    <location>
        <position position="273"/>
    </location>
</feature>
<dbReference type="GO" id="GO:0006508">
    <property type="term" value="P:proteolysis"/>
    <property type="evidence" value="ECO:0007669"/>
    <property type="project" value="UniProtKB-KW"/>
</dbReference>
<dbReference type="EMBL" id="JARJLG010000056">
    <property type="protein sequence ID" value="KAJ7758102.1"/>
    <property type="molecule type" value="Genomic_DNA"/>
</dbReference>
<dbReference type="InterPro" id="IPR001461">
    <property type="entry name" value="Aspartic_peptidase_A1"/>
</dbReference>
<proteinExistence type="inferred from homology"/>
<dbReference type="PROSITE" id="PS00141">
    <property type="entry name" value="ASP_PROTEASE"/>
    <property type="match status" value="2"/>
</dbReference>
<evidence type="ECO:0000313" key="7">
    <source>
        <dbReference type="EMBL" id="KAJ7758098.1"/>
    </source>
</evidence>
<sequence>MNNTSHQVPFKTKVAHCAKEIQKRDCARAKHLVAGHHPHGPNACHDKKKGNHTAGSPPSSGTTIPCADNGVTYLAAVAIGSPAKNYNLLIDTGSSNTWVKQPPYTPTSTSQDTRKPFQIQYGSGSCSGNEYTDQVALCPQLCIKNQSIGVADKCDQMDGIDGILGIGPVDLTQGTTAPGASGQNNDIPTITDNLVAQGLIKNERVCVYYEPTTSADAANGCLCFGEPDPSQYNDDLNYVPITKTSPACNYWGIDQSISYGSEEIMASCAGISDTGTTLIMLPSTAFQAYQKKTGAVMDSQTQLLTVTQDQYDKMESMFFSIGGVKYELTKNAQIWPRSMNSTLGAKNDQICLVFADMGGMANDGLCFINGFAFLQRFYSVYDTTNSQVGYATTKYTTATTN</sequence>
<dbReference type="InterPro" id="IPR034164">
    <property type="entry name" value="Pepsin-like_dom"/>
</dbReference>
<evidence type="ECO:0000256" key="4">
    <source>
        <dbReference type="RuleBase" id="RU000454"/>
    </source>
</evidence>
<protein>
    <submittedName>
        <fullName evidence="8">Acid protease</fullName>
    </submittedName>
</protein>
<accession>A0AAD7J911</accession>
<evidence type="ECO:0000256" key="5">
    <source>
        <dbReference type="SAM" id="MobiDB-lite"/>
    </source>
</evidence>
<keyword evidence="4 8" id="KW-0645">Protease</keyword>
<gene>
    <name evidence="7" type="ORF">DFH07DRAFT_818659</name>
    <name evidence="8" type="ORF">DFH07DRAFT_818666</name>
</gene>
<dbReference type="Pfam" id="PF00026">
    <property type="entry name" value="Asp"/>
    <property type="match status" value="1"/>
</dbReference>
<dbReference type="PRINTS" id="PR00792">
    <property type="entry name" value="PEPSIN"/>
</dbReference>
<evidence type="ECO:0000313" key="8">
    <source>
        <dbReference type="EMBL" id="KAJ7758102.1"/>
    </source>
</evidence>
<dbReference type="InterPro" id="IPR033121">
    <property type="entry name" value="PEPTIDASE_A1"/>
</dbReference>
<dbReference type="InterPro" id="IPR001969">
    <property type="entry name" value="Aspartic_peptidase_AS"/>
</dbReference>
<keyword evidence="4" id="KW-0378">Hydrolase</keyword>
<dbReference type="EMBL" id="JARJLG010000056">
    <property type="protein sequence ID" value="KAJ7758098.1"/>
    <property type="molecule type" value="Genomic_DNA"/>
</dbReference>
<dbReference type="Gene3D" id="2.40.70.10">
    <property type="entry name" value="Acid Proteases"/>
    <property type="match status" value="2"/>
</dbReference>
<keyword evidence="2 4" id="KW-0064">Aspartyl protease</keyword>
<comment type="similarity">
    <text evidence="1 4">Belongs to the peptidase A1 family.</text>
</comment>
<comment type="caution">
    <text evidence="8">The sequence shown here is derived from an EMBL/GenBank/DDBJ whole genome shotgun (WGS) entry which is preliminary data.</text>
</comment>
<feature type="domain" description="Peptidase A1" evidence="6">
    <location>
        <begin position="73"/>
        <end position="391"/>
    </location>
</feature>
<dbReference type="AlphaFoldDB" id="A0AAD7J911"/>
<feature type="compositionally biased region" description="Polar residues" evidence="5">
    <location>
        <begin position="53"/>
        <end position="62"/>
    </location>
</feature>
<reference evidence="8" key="1">
    <citation type="submission" date="2023-03" db="EMBL/GenBank/DDBJ databases">
        <title>Massive genome expansion in bonnet fungi (Mycena s.s.) driven by repeated elements and novel gene families across ecological guilds.</title>
        <authorList>
            <consortium name="Lawrence Berkeley National Laboratory"/>
            <person name="Harder C.B."/>
            <person name="Miyauchi S."/>
            <person name="Viragh M."/>
            <person name="Kuo A."/>
            <person name="Thoen E."/>
            <person name="Andreopoulos B."/>
            <person name="Lu D."/>
            <person name="Skrede I."/>
            <person name="Drula E."/>
            <person name="Henrissat B."/>
            <person name="Morin E."/>
            <person name="Kohler A."/>
            <person name="Barry K."/>
            <person name="LaButti K."/>
            <person name="Morin E."/>
            <person name="Salamov A."/>
            <person name="Lipzen A."/>
            <person name="Mereny Z."/>
            <person name="Hegedus B."/>
            <person name="Baldrian P."/>
            <person name="Stursova M."/>
            <person name="Weitz H."/>
            <person name="Taylor A."/>
            <person name="Grigoriev I.V."/>
            <person name="Nagy L.G."/>
            <person name="Martin F."/>
            <person name="Kauserud H."/>
        </authorList>
    </citation>
    <scope>NUCLEOTIDE SEQUENCE</scope>
    <source>
        <strain evidence="8">CBHHK188m</strain>
    </source>
</reference>
<dbReference type="CDD" id="cd05471">
    <property type="entry name" value="pepsin_like"/>
    <property type="match status" value="1"/>
</dbReference>
<keyword evidence="9" id="KW-1185">Reference proteome</keyword>
<feature type="region of interest" description="Disordered" evidence="5">
    <location>
        <begin position="34"/>
        <end position="62"/>
    </location>
</feature>
<evidence type="ECO:0000313" key="9">
    <source>
        <dbReference type="Proteomes" id="UP001215280"/>
    </source>
</evidence>
<feature type="active site" evidence="3">
    <location>
        <position position="91"/>
    </location>
</feature>
<evidence type="ECO:0000256" key="2">
    <source>
        <dbReference type="ARBA" id="ARBA00022750"/>
    </source>
</evidence>
<dbReference type="PANTHER" id="PTHR47966:SF51">
    <property type="entry name" value="BETA-SITE APP-CLEAVING ENZYME, ISOFORM A-RELATED"/>
    <property type="match status" value="1"/>
</dbReference>
<dbReference type="PANTHER" id="PTHR47966">
    <property type="entry name" value="BETA-SITE APP-CLEAVING ENZYME, ISOFORM A-RELATED"/>
    <property type="match status" value="1"/>
</dbReference>
<dbReference type="GO" id="GO:0004190">
    <property type="term" value="F:aspartic-type endopeptidase activity"/>
    <property type="evidence" value="ECO:0007669"/>
    <property type="project" value="UniProtKB-KW"/>
</dbReference>
<organism evidence="8 9">
    <name type="scientific">Mycena maculata</name>
    <dbReference type="NCBI Taxonomy" id="230809"/>
    <lineage>
        <taxon>Eukaryota</taxon>
        <taxon>Fungi</taxon>
        <taxon>Dikarya</taxon>
        <taxon>Basidiomycota</taxon>
        <taxon>Agaricomycotina</taxon>
        <taxon>Agaricomycetes</taxon>
        <taxon>Agaricomycetidae</taxon>
        <taxon>Agaricales</taxon>
        <taxon>Marasmiineae</taxon>
        <taxon>Mycenaceae</taxon>
        <taxon>Mycena</taxon>
    </lineage>
</organism>
<evidence type="ECO:0000256" key="3">
    <source>
        <dbReference type="PIRSR" id="PIRSR601461-1"/>
    </source>
</evidence>
<dbReference type="Proteomes" id="UP001215280">
    <property type="component" value="Unassembled WGS sequence"/>
</dbReference>
<dbReference type="SUPFAM" id="SSF50630">
    <property type="entry name" value="Acid proteases"/>
    <property type="match status" value="1"/>
</dbReference>